<gene>
    <name evidence="1" type="ORF">DDZ16_20600</name>
</gene>
<name>A0A2U2B321_9BACT</name>
<dbReference type="InterPro" id="IPR009241">
    <property type="entry name" value="HigB-like"/>
</dbReference>
<dbReference type="Pfam" id="PF05973">
    <property type="entry name" value="Gp49"/>
    <property type="match status" value="1"/>
</dbReference>
<dbReference type="AlphaFoldDB" id="A0A2U2B321"/>
<dbReference type="Proteomes" id="UP000244956">
    <property type="component" value="Unassembled WGS sequence"/>
</dbReference>
<evidence type="ECO:0000313" key="1">
    <source>
        <dbReference type="EMBL" id="PWD97471.1"/>
    </source>
</evidence>
<accession>A0A2U2B321</accession>
<keyword evidence="2" id="KW-1185">Reference proteome</keyword>
<evidence type="ECO:0000313" key="2">
    <source>
        <dbReference type="Proteomes" id="UP000244956"/>
    </source>
</evidence>
<sequence length="115" mass="13789">MNKKFKIELLGEAIDFVESLDDKTREKILYNARKAQLVNDPELFKKLNDLIWELRTKYNKNQYRLLAFWDKTENEETLVLATHGFIKKTQKTPKGEIKKAEEIRKEYFEHKNKGL</sequence>
<comment type="caution">
    <text evidence="1">The sequence shown here is derived from an EMBL/GenBank/DDBJ whole genome shotgun (WGS) entry which is preliminary data.</text>
</comment>
<dbReference type="RefSeq" id="WP_109266365.1">
    <property type="nucleotide sequence ID" value="NZ_QEWP01000056.1"/>
</dbReference>
<protein>
    <submittedName>
        <fullName evidence="1">Addiction module toxin RelE</fullName>
    </submittedName>
</protein>
<dbReference type="EMBL" id="QEWP01000056">
    <property type="protein sequence ID" value="PWD97471.1"/>
    <property type="molecule type" value="Genomic_DNA"/>
</dbReference>
<organism evidence="1 2">
    <name type="scientific">Marinilabilia rubra</name>
    <dbReference type="NCBI Taxonomy" id="2162893"/>
    <lineage>
        <taxon>Bacteria</taxon>
        <taxon>Pseudomonadati</taxon>
        <taxon>Bacteroidota</taxon>
        <taxon>Bacteroidia</taxon>
        <taxon>Marinilabiliales</taxon>
        <taxon>Marinilabiliaceae</taxon>
        <taxon>Marinilabilia</taxon>
    </lineage>
</organism>
<reference evidence="1 2" key="1">
    <citation type="submission" date="2018-05" db="EMBL/GenBank/DDBJ databases">
        <title>Marinilabilia rubrum sp. nov., isolated from saltern sediment.</title>
        <authorList>
            <person name="Zhang R."/>
        </authorList>
    </citation>
    <scope>NUCLEOTIDE SEQUENCE [LARGE SCALE GENOMIC DNA]</scope>
    <source>
        <strain evidence="1 2">WTE16</strain>
    </source>
</reference>
<dbReference type="OrthoDB" id="573082at2"/>
<proteinExistence type="predicted"/>